<organism evidence="3 4">
    <name type="scientific">Sporothrix schenckii 1099-18</name>
    <dbReference type="NCBI Taxonomy" id="1397361"/>
    <lineage>
        <taxon>Eukaryota</taxon>
        <taxon>Fungi</taxon>
        <taxon>Dikarya</taxon>
        <taxon>Ascomycota</taxon>
        <taxon>Pezizomycotina</taxon>
        <taxon>Sordariomycetes</taxon>
        <taxon>Sordariomycetidae</taxon>
        <taxon>Ophiostomatales</taxon>
        <taxon>Ophiostomataceae</taxon>
        <taxon>Sporothrix</taxon>
    </lineage>
</organism>
<dbReference type="Proteomes" id="UP000033710">
    <property type="component" value="Unassembled WGS sequence"/>
</dbReference>
<dbReference type="SMART" id="SM01327">
    <property type="entry name" value="Zds_C"/>
    <property type="match status" value="1"/>
</dbReference>
<feature type="compositionally biased region" description="Basic and acidic residues" evidence="1">
    <location>
        <begin position="873"/>
        <end position="882"/>
    </location>
</feature>
<feature type="compositionally biased region" description="Low complexity" evidence="1">
    <location>
        <begin position="486"/>
        <end position="497"/>
    </location>
</feature>
<feature type="compositionally biased region" description="Basic and acidic residues" evidence="1">
    <location>
        <begin position="675"/>
        <end position="719"/>
    </location>
</feature>
<dbReference type="AlphaFoldDB" id="A0A0F2LUN5"/>
<gene>
    <name evidence="3" type="ORF">SPSK_01000</name>
</gene>
<dbReference type="GeneID" id="27663209"/>
<feature type="compositionally biased region" description="Basic and acidic residues" evidence="1">
    <location>
        <begin position="415"/>
        <end position="424"/>
    </location>
</feature>
<comment type="caution">
    <text evidence="3">The sequence shown here is derived from an EMBL/GenBank/DDBJ whole genome shotgun (WGS) entry which is preliminary data.</text>
</comment>
<feature type="region of interest" description="Disordered" evidence="1">
    <location>
        <begin position="1"/>
        <end position="69"/>
    </location>
</feature>
<protein>
    <submittedName>
        <fullName evidence="3">Telomere silencing protein</fullName>
    </submittedName>
</protein>
<proteinExistence type="predicted"/>
<feature type="region of interest" description="Disordered" evidence="1">
    <location>
        <begin position="468"/>
        <end position="800"/>
    </location>
</feature>
<feature type="region of interest" description="Disordered" evidence="1">
    <location>
        <begin position="264"/>
        <end position="338"/>
    </location>
</feature>
<name>A0A0F2LUN5_SPOSC</name>
<dbReference type="PANTHER" id="PTHR28089:SF1">
    <property type="entry name" value="PROTEIN ZDS1-RELATED"/>
    <property type="match status" value="1"/>
</dbReference>
<evidence type="ECO:0000313" key="4">
    <source>
        <dbReference type="Proteomes" id="UP000033710"/>
    </source>
</evidence>
<feature type="compositionally biased region" description="Basic and acidic residues" evidence="1">
    <location>
        <begin position="997"/>
        <end position="1011"/>
    </location>
</feature>
<dbReference type="VEuPathDB" id="FungiDB:SPSK_01000"/>
<dbReference type="RefSeq" id="XP_016583853.1">
    <property type="nucleotide sequence ID" value="XM_016727932.1"/>
</dbReference>
<reference evidence="3 4" key="2">
    <citation type="journal article" date="2015" name="Eukaryot. Cell">
        <title>Asexual propagation of a virulent clone complex in a human and feline outbreak of sporotrichosis.</title>
        <authorList>
            <person name="Teixeira Mde M."/>
            <person name="Rodrigues A.M."/>
            <person name="Tsui C.K."/>
            <person name="de Almeida L.G."/>
            <person name="Van Diepeningen A.D."/>
            <person name="van den Ende B.G."/>
            <person name="Fernandes G.F."/>
            <person name="Kano R."/>
            <person name="Hamelin R.C."/>
            <person name="Lopes-Bezerra L.M."/>
            <person name="Vasconcelos A.T."/>
            <person name="de Hoog S."/>
            <person name="de Camargo Z.P."/>
            <person name="Felipe M.S."/>
        </authorList>
    </citation>
    <scope>NUCLEOTIDE SEQUENCE [LARGE SCALE GENOMIC DNA]</scope>
    <source>
        <strain evidence="3 4">1099-18</strain>
    </source>
</reference>
<dbReference type="GO" id="GO:0010971">
    <property type="term" value="P:positive regulation of G2/M transition of mitotic cell cycle"/>
    <property type="evidence" value="ECO:0007669"/>
    <property type="project" value="TreeGrafter"/>
</dbReference>
<dbReference type="Pfam" id="PF08632">
    <property type="entry name" value="Zds_C"/>
    <property type="match status" value="1"/>
</dbReference>
<feature type="region of interest" description="Disordered" evidence="1">
    <location>
        <begin position="945"/>
        <end position="1011"/>
    </location>
</feature>
<feature type="region of interest" description="Disordered" evidence="1">
    <location>
        <begin position="100"/>
        <end position="179"/>
    </location>
</feature>
<dbReference type="GO" id="GO:0005737">
    <property type="term" value="C:cytoplasm"/>
    <property type="evidence" value="ECO:0007669"/>
    <property type="project" value="TreeGrafter"/>
</dbReference>
<dbReference type="InterPro" id="IPR013941">
    <property type="entry name" value="ZDS1_C"/>
</dbReference>
<dbReference type="OrthoDB" id="5589766at2759"/>
<feature type="region of interest" description="Disordered" evidence="1">
    <location>
        <begin position="865"/>
        <end position="887"/>
    </location>
</feature>
<dbReference type="EMBL" id="AXCR01000011">
    <property type="protein sequence ID" value="KJR81177.1"/>
    <property type="molecule type" value="Genomic_DNA"/>
</dbReference>
<evidence type="ECO:0000256" key="1">
    <source>
        <dbReference type="SAM" id="MobiDB-lite"/>
    </source>
</evidence>
<evidence type="ECO:0000259" key="2">
    <source>
        <dbReference type="SMART" id="SM01327"/>
    </source>
</evidence>
<reference evidence="3 4" key="1">
    <citation type="journal article" date="2014" name="BMC Genomics">
        <title>Comparative genomics of the major fungal agents of human and animal Sporotrichosis: Sporothrix schenckii and Sporothrix brasiliensis.</title>
        <authorList>
            <person name="Teixeira M.M."/>
            <person name="de Almeida L.G."/>
            <person name="Kubitschek-Barreira P."/>
            <person name="Alves F.L."/>
            <person name="Kioshima E.S."/>
            <person name="Abadio A.K."/>
            <person name="Fernandes L."/>
            <person name="Derengowski L.S."/>
            <person name="Ferreira K.S."/>
            <person name="Souza R.C."/>
            <person name="Ruiz J.C."/>
            <person name="de Andrade N.C."/>
            <person name="Paes H.C."/>
            <person name="Nicola A.M."/>
            <person name="Albuquerque P."/>
            <person name="Gerber A.L."/>
            <person name="Martins V.P."/>
            <person name="Peconick L.D."/>
            <person name="Neto A.V."/>
            <person name="Chaucanez C.B."/>
            <person name="Silva P.A."/>
            <person name="Cunha O.L."/>
            <person name="de Oliveira F.F."/>
            <person name="dos Santos T.C."/>
            <person name="Barros A.L."/>
            <person name="Soares M.A."/>
            <person name="de Oliveira L.M."/>
            <person name="Marini M.M."/>
            <person name="Villalobos-Duno H."/>
            <person name="Cunha M.M."/>
            <person name="de Hoog S."/>
            <person name="da Silveira J.F."/>
            <person name="Henrissat B."/>
            <person name="Nino-Vega G.A."/>
            <person name="Cisalpino P.S."/>
            <person name="Mora-Montes H.M."/>
            <person name="Almeida S.R."/>
            <person name="Stajich J.E."/>
            <person name="Lopes-Bezerra L.M."/>
            <person name="Vasconcelos A.T."/>
            <person name="Felipe M.S."/>
        </authorList>
    </citation>
    <scope>NUCLEOTIDE SEQUENCE [LARGE SCALE GENOMIC DNA]</scope>
    <source>
        <strain evidence="3 4">1099-18</strain>
    </source>
</reference>
<dbReference type="KEGG" id="ssck:SPSK_01000"/>
<dbReference type="GO" id="GO:0030010">
    <property type="term" value="P:establishment of cell polarity"/>
    <property type="evidence" value="ECO:0007669"/>
    <property type="project" value="TreeGrafter"/>
</dbReference>
<evidence type="ECO:0000313" key="3">
    <source>
        <dbReference type="EMBL" id="KJR81177.1"/>
    </source>
</evidence>
<feature type="region of interest" description="Disordered" evidence="1">
    <location>
        <begin position="383"/>
        <end position="456"/>
    </location>
</feature>
<feature type="compositionally biased region" description="Basic and acidic residues" evidence="1">
    <location>
        <begin position="731"/>
        <end position="770"/>
    </location>
</feature>
<dbReference type="PANTHER" id="PTHR28089">
    <property type="entry name" value="PROTEIN ZDS1-RELATED"/>
    <property type="match status" value="1"/>
</dbReference>
<feature type="compositionally biased region" description="Basic and acidic residues" evidence="1">
    <location>
        <begin position="1"/>
        <end position="11"/>
    </location>
</feature>
<feature type="compositionally biased region" description="Polar residues" evidence="1">
    <location>
        <begin position="326"/>
        <end position="338"/>
    </location>
</feature>
<accession>A0A0F2LUN5</accession>
<feature type="compositionally biased region" description="Basic and acidic residues" evidence="1">
    <location>
        <begin position="649"/>
        <end position="666"/>
    </location>
</feature>
<feature type="compositionally biased region" description="Low complexity" evidence="1">
    <location>
        <begin position="573"/>
        <end position="584"/>
    </location>
</feature>
<feature type="compositionally biased region" description="Low complexity" evidence="1">
    <location>
        <begin position="599"/>
        <end position="610"/>
    </location>
</feature>
<dbReference type="InterPro" id="IPR040206">
    <property type="entry name" value="Zds1/2"/>
</dbReference>
<feature type="domain" description="Protein Zds1 C-terminal" evidence="2">
    <location>
        <begin position="806"/>
        <end position="858"/>
    </location>
</feature>
<sequence length="1011" mass="111742">MMSSSRLHDTGDSFPNRRGHGSQLSISDPSHHVTEAIGTLYGDNDDDGHDTRRDSRPLSFVASPHGGEQLHKPLLYEIPHRLPTLEGTNVTVEHRMTSRVTADTKPTIDIPTSNGHNGGPEKSQTLPTGKHSETSGSPLEPLLPTMQPSSPLSPTHPLRDVQNDSQSGSRFPLTNIDNPNDIAQELSNLQALRRMSMDVGNSADPDLVPFQGLSLMAMPSIAPSGEDDEGDISRLLWVPAKVHPELAPDQFKSFLEKRVQSIKRRSGDSQLATDGQQPRADGGGLGRNKSMLSRQVESKSTETNWGGAGNDHNGAGDWRPRRKTSETSTIQSGPELNLNDLLNDSTKIVQRLALDSQRQTGSLDMSSLDDKPILPVATMGLRRSTRTTYRKGGSLRSGDRVPLSRRSAGARQPRRNTDSDEGRSASHAPVSEPVPPAGLDLQHASSEPSAPENFSHPVRPVMRQHQLVSQDGDGSVEGISDQPPATRNTPKKTSTTTLPEFDTTPQMLPTEFVAEGGPIESHESQPAPQVLPTAYDAKVFPYRSSSQSSLNHGPAQPSIMFDAPQSQSDNGLQQEQNRPQQSRQHPPPKSIKGPSFGRSSYQSSDTSSSSGPDTTAGQALNGMVNLSFAVPGHSSSRTDGLSVIPTLPVDDRKADKKLRDKEETEGGKSTGWKWFKSDERERKKKGKDKERDREKEDQAKKMRSKADRPQSEKTHDGARLDVLQSSIDNSGTKERESLLLDRDGLGGKSHEDKVDSGIRKATETKKEKDGFFGSIFGGSRRKESKDGGSNKGKQRVTSPDPVLRLLRPDIDYPYTRFPIVEERAIYRMAHIKLANPRRDLRSQVLLSNFMYSYLAKVQAMHPQLNVPTSPHQKRQEERKRQGQELQQQQYMEQHISMQQGHHSQDSGDQYVFEYSTSSSQYGDTGQRIGDDRSLNYVDDAQIFEYDHDGPQSGNSIAGIPPQEHLQQQPHRRHQDGGGQDYERHSVNRKVRGYYDYGHADDGHHSESDMWG</sequence>